<organism evidence="2">
    <name type="scientific">uncultured Thermomicrobiales bacterium</name>
    <dbReference type="NCBI Taxonomy" id="1645740"/>
    <lineage>
        <taxon>Bacteria</taxon>
        <taxon>Pseudomonadati</taxon>
        <taxon>Thermomicrobiota</taxon>
        <taxon>Thermomicrobia</taxon>
        <taxon>Thermomicrobiales</taxon>
        <taxon>environmental samples</taxon>
    </lineage>
</organism>
<proteinExistence type="predicted"/>
<gene>
    <name evidence="2" type="ORF">AVDCRST_MAG19-2245</name>
</gene>
<protein>
    <submittedName>
        <fullName evidence="2">Uncharacterized protein</fullName>
    </submittedName>
</protein>
<reference evidence="2" key="1">
    <citation type="submission" date="2020-02" db="EMBL/GenBank/DDBJ databases">
        <authorList>
            <person name="Meier V. D."/>
        </authorList>
    </citation>
    <scope>NUCLEOTIDE SEQUENCE</scope>
    <source>
        <strain evidence="2">AVDCRST_MAG19</strain>
    </source>
</reference>
<dbReference type="EMBL" id="CADCWL010000103">
    <property type="protein sequence ID" value="CAA9565843.1"/>
    <property type="molecule type" value="Genomic_DNA"/>
</dbReference>
<sequence length="64" mass="7304">MEGIHTDLVAQFSAPLPARNRQAHHKRRCPESKPIPPRLAPPVIRRPNHISFPEAVRPSPSRKR</sequence>
<evidence type="ECO:0000256" key="1">
    <source>
        <dbReference type="SAM" id="MobiDB-lite"/>
    </source>
</evidence>
<accession>A0A6J4V0F0</accession>
<evidence type="ECO:0000313" key="2">
    <source>
        <dbReference type="EMBL" id="CAA9565843.1"/>
    </source>
</evidence>
<feature type="region of interest" description="Disordered" evidence="1">
    <location>
        <begin position="1"/>
        <end position="64"/>
    </location>
</feature>
<dbReference type="AlphaFoldDB" id="A0A6J4V0F0"/>
<name>A0A6J4V0F0_9BACT</name>